<comment type="caution">
    <text evidence="2">The sequence shown here is derived from an EMBL/GenBank/DDBJ whole genome shotgun (WGS) entry which is preliminary data.</text>
</comment>
<dbReference type="Pfam" id="PF19619">
    <property type="entry name" value="DUF6124"/>
    <property type="match status" value="1"/>
</dbReference>
<dbReference type="RefSeq" id="WP_039773114.1">
    <property type="nucleotide sequence ID" value="NZ_JTGH01000038.1"/>
</dbReference>
<evidence type="ECO:0000256" key="1">
    <source>
        <dbReference type="SAM" id="MobiDB-lite"/>
    </source>
</evidence>
<dbReference type="Proteomes" id="UP000031587">
    <property type="component" value="Unassembled WGS sequence"/>
</dbReference>
<feature type="region of interest" description="Disordered" evidence="1">
    <location>
        <begin position="1"/>
        <end position="28"/>
    </location>
</feature>
<proteinExistence type="predicted"/>
<feature type="compositionally biased region" description="Pro residues" evidence="1">
    <location>
        <begin position="1"/>
        <end position="11"/>
    </location>
</feature>
<evidence type="ECO:0000313" key="2">
    <source>
        <dbReference type="EMBL" id="KIF55195.1"/>
    </source>
</evidence>
<accession>A0AAE2A2H7</accession>
<evidence type="ECO:0008006" key="4">
    <source>
        <dbReference type="Google" id="ProtNLM"/>
    </source>
</evidence>
<evidence type="ECO:0000313" key="3">
    <source>
        <dbReference type="Proteomes" id="UP000031587"/>
    </source>
</evidence>
<dbReference type="EMBL" id="JTGH01000038">
    <property type="protein sequence ID" value="KIF55195.1"/>
    <property type="molecule type" value="Genomic_DNA"/>
</dbReference>
<dbReference type="AlphaFoldDB" id="A0AAE2A2H7"/>
<name>A0AAE2A2H7_PSEFL</name>
<reference evidence="2 3" key="1">
    <citation type="submission" date="2014-11" db="EMBL/GenBank/DDBJ databases">
        <title>Draft genome sequence of Pseudomonas fluorescens strains SF4c SF39a.</title>
        <authorList>
            <person name="Underwood G.E."/>
            <person name="Ly L.K."/>
            <person name="Bitzer A.S."/>
            <person name="Godino A."/>
            <person name="Bucci V."/>
            <person name="Fischer S."/>
            <person name="Silby M.W."/>
        </authorList>
    </citation>
    <scope>NUCLEOTIDE SEQUENCE [LARGE SCALE GENOMIC DNA]</scope>
    <source>
        <strain evidence="2 3">SF4c</strain>
    </source>
</reference>
<sequence length="127" mass="13563">MIKPSPNPPVTAPASITNPTSPYECPDSKKFNEAAERALNYYLGPPAPYIMAAPYVPNRLYQANPASNTESLLADACETLGSANVMLNNLVDALEGPHRKTAQGIAQIVMLAELAVNQVLDNVVPTE</sequence>
<gene>
    <name evidence="2" type="ORF">QS95_28520</name>
</gene>
<protein>
    <recommendedName>
        <fullName evidence="4">DUF3077 domain-containing protein</fullName>
    </recommendedName>
</protein>
<organism evidence="2 3">
    <name type="scientific">Pseudomonas fluorescens</name>
    <dbReference type="NCBI Taxonomy" id="294"/>
    <lineage>
        <taxon>Bacteria</taxon>
        <taxon>Pseudomonadati</taxon>
        <taxon>Pseudomonadota</taxon>
        <taxon>Gammaproteobacteria</taxon>
        <taxon>Pseudomonadales</taxon>
        <taxon>Pseudomonadaceae</taxon>
        <taxon>Pseudomonas</taxon>
    </lineage>
</organism>